<reference evidence="3 4" key="1">
    <citation type="journal article" date="2013" name="Int. J. Syst. Evol. Microbiol.">
        <title>Kordia antarctica sp. nov., isolated from Antarctic seawater.</title>
        <authorList>
            <person name="Baek K."/>
            <person name="Choi A."/>
            <person name="Kang I."/>
            <person name="Lee K."/>
            <person name="Cho J.C."/>
        </authorList>
    </citation>
    <scope>NUCLEOTIDE SEQUENCE [LARGE SCALE GENOMIC DNA]</scope>
    <source>
        <strain evidence="3 4">IMCC3317</strain>
    </source>
</reference>
<evidence type="ECO:0000256" key="1">
    <source>
        <dbReference type="ARBA" id="ARBA00009580"/>
    </source>
</evidence>
<dbReference type="PROSITE" id="PS50056">
    <property type="entry name" value="TYR_PHOSPHATASE_2"/>
    <property type="match status" value="1"/>
</dbReference>
<dbReference type="Gene3D" id="3.90.190.10">
    <property type="entry name" value="Protein tyrosine phosphatase superfamily"/>
    <property type="match status" value="1"/>
</dbReference>
<dbReference type="PROSITE" id="PS00383">
    <property type="entry name" value="TYR_PHOSPHATASE_1"/>
    <property type="match status" value="1"/>
</dbReference>
<dbReference type="Pfam" id="PF13350">
    <property type="entry name" value="Y_phosphatase3"/>
    <property type="match status" value="1"/>
</dbReference>
<name>A0A7L4ZFP5_9FLAO</name>
<feature type="domain" description="Tyrosine specific protein phosphatases" evidence="2">
    <location>
        <begin position="116"/>
        <end position="160"/>
    </location>
</feature>
<evidence type="ECO:0000313" key="3">
    <source>
        <dbReference type="EMBL" id="QHI35297.1"/>
    </source>
</evidence>
<dbReference type="SUPFAM" id="SSF52799">
    <property type="entry name" value="(Phosphotyrosine protein) phosphatases II"/>
    <property type="match status" value="1"/>
</dbReference>
<gene>
    <name evidence="3" type="ORF">IMCC3317_06430</name>
</gene>
<protein>
    <recommendedName>
        <fullName evidence="2">Tyrosine specific protein phosphatases domain-containing protein</fullName>
    </recommendedName>
</protein>
<organism evidence="3 4">
    <name type="scientific">Kordia antarctica</name>
    <dbReference type="NCBI Taxonomy" id="1218801"/>
    <lineage>
        <taxon>Bacteria</taxon>
        <taxon>Pseudomonadati</taxon>
        <taxon>Bacteroidota</taxon>
        <taxon>Flavobacteriia</taxon>
        <taxon>Flavobacteriales</taxon>
        <taxon>Flavobacteriaceae</taxon>
        <taxon>Kordia</taxon>
    </lineage>
</organism>
<keyword evidence="4" id="KW-1185">Reference proteome</keyword>
<dbReference type="PANTHER" id="PTHR31126:SF1">
    <property type="entry name" value="TYROSINE SPECIFIC PROTEIN PHOSPHATASES DOMAIN-CONTAINING PROTEIN"/>
    <property type="match status" value="1"/>
</dbReference>
<evidence type="ECO:0000313" key="4">
    <source>
        <dbReference type="Proteomes" id="UP000464657"/>
    </source>
</evidence>
<proteinExistence type="inferred from homology"/>
<dbReference type="InterPro" id="IPR026893">
    <property type="entry name" value="Tyr/Ser_Pase_IphP-type"/>
</dbReference>
<dbReference type="Proteomes" id="UP000464657">
    <property type="component" value="Chromosome"/>
</dbReference>
<dbReference type="OrthoDB" id="1188001at2"/>
<comment type="similarity">
    <text evidence="1">Belongs to the protein-tyrosine phosphatase family.</text>
</comment>
<dbReference type="InterPro" id="IPR016130">
    <property type="entry name" value="Tyr_Pase_AS"/>
</dbReference>
<dbReference type="GO" id="GO:0004721">
    <property type="term" value="F:phosphoprotein phosphatase activity"/>
    <property type="evidence" value="ECO:0007669"/>
    <property type="project" value="InterPro"/>
</dbReference>
<dbReference type="KEGG" id="kan:IMCC3317_06430"/>
<dbReference type="AlphaFoldDB" id="A0A7L4ZFP5"/>
<dbReference type="InterPro" id="IPR000387">
    <property type="entry name" value="Tyr_Pase_dom"/>
</dbReference>
<dbReference type="EMBL" id="CP019288">
    <property type="protein sequence ID" value="QHI35297.1"/>
    <property type="molecule type" value="Genomic_DNA"/>
</dbReference>
<accession>A0A7L4ZFP5</accession>
<sequence>MKHSTITNSIWNFRDANTHNPIIKEGFLFRSSSFSLIPNKESINDLLKEKNITTIIDLRADRELLANPYSGTILTNIKYIHAPFDPWNQPDWFQKNHQIGTNEEIAYRFFTMCCKRSVKQVVETILEQKSGNIAIHCHAGKDRTGIIFALFHLLINSSLENIYVDYLASEMDTTMDKIAITLDIIDDEGGIESYLHSCGLTENKLTKLKHKLLDE</sequence>
<dbReference type="RefSeq" id="WP_160128047.1">
    <property type="nucleotide sequence ID" value="NZ_CP019288.1"/>
</dbReference>
<dbReference type="PANTHER" id="PTHR31126">
    <property type="entry name" value="TYROSINE-PROTEIN PHOSPHATASE"/>
    <property type="match status" value="1"/>
</dbReference>
<dbReference type="InterPro" id="IPR029021">
    <property type="entry name" value="Prot-tyrosine_phosphatase-like"/>
</dbReference>
<evidence type="ECO:0000259" key="2">
    <source>
        <dbReference type="PROSITE" id="PS50056"/>
    </source>
</evidence>